<dbReference type="Proteomes" id="UP001228905">
    <property type="component" value="Unassembled WGS sequence"/>
</dbReference>
<comment type="caution">
    <text evidence="2">The sequence shown here is derived from an EMBL/GenBank/DDBJ whole genome shotgun (WGS) entry which is preliminary data.</text>
</comment>
<keyword evidence="1" id="KW-0812">Transmembrane</keyword>
<feature type="transmembrane region" description="Helical" evidence="1">
    <location>
        <begin position="67"/>
        <end position="88"/>
    </location>
</feature>
<sequence length="108" mass="11323">MNSPLAIQLLGYACGIGGLAGTGAYIWVVLKRRRWLNSAGLLLTSLGLMQLSLLVRQNSNLSGLIQGGLAVALILAAVIVQWIAAVRARTPWDGADRRAGDSSPEGTP</sequence>
<feature type="transmembrane region" description="Helical" evidence="1">
    <location>
        <begin position="35"/>
        <end position="55"/>
    </location>
</feature>
<dbReference type="RefSeq" id="WP_307350162.1">
    <property type="nucleotide sequence ID" value="NZ_JAUSVS010000005.1"/>
</dbReference>
<reference evidence="2 3" key="1">
    <citation type="submission" date="2023-07" db="EMBL/GenBank/DDBJ databases">
        <title>Genomic Encyclopedia of Type Strains, Phase IV (KMG-IV): sequencing the most valuable type-strain genomes for metagenomic binning, comparative biology and taxonomic classification.</title>
        <authorList>
            <person name="Goeker M."/>
        </authorList>
    </citation>
    <scope>NUCLEOTIDE SEQUENCE [LARGE SCALE GENOMIC DNA]</scope>
    <source>
        <strain evidence="2 3">DSM 18695</strain>
    </source>
</reference>
<name>A0ABU0ISV9_9CAUL</name>
<keyword evidence="1" id="KW-0472">Membrane</keyword>
<evidence type="ECO:0000256" key="1">
    <source>
        <dbReference type="SAM" id="Phobius"/>
    </source>
</evidence>
<gene>
    <name evidence="2" type="ORF">QO010_002849</name>
</gene>
<feature type="transmembrane region" description="Helical" evidence="1">
    <location>
        <begin position="6"/>
        <end position="28"/>
    </location>
</feature>
<evidence type="ECO:0000313" key="3">
    <source>
        <dbReference type="Proteomes" id="UP001228905"/>
    </source>
</evidence>
<proteinExistence type="predicted"/>
<keyword evidence="1" id="KW-1133">Transmembrane helix</keyword>
<keyword evidence="3" id="KW-1185">Reference proteome</keyword>
<dbReference type="EMBL" id="JAUSVS010000005">
    <property type="protein sequence ID" value="MDQ0465065.1"/>
    <property type="molecule type" value="Genomic_DNA"/>
</dbReference>
<evidence type="ECO:0000313" key="2">
    <source>
        <dbReference type="EMBL" id="MDQ0465065.1"/>
    </source>
</evidence>
<organism evidence="2 3">
    <name type="scientific">Caulobacter ginsengisoli</name>
    <dbReference type="NCBI Taxonomy" id="400775"/>
    <lineage>
        <taxon>Bacteria</taxon>
        <taxon>Pseudomonadati</taxon>
        <taxon>Pseudomonadota</taxon>
        <taxon>Alphaproteobacteria</taxon>
        <taxon>Caulobacterales</taxon>
        <taxon>Caulobacteraceae</taxon>
        <taxon>Caulobacter</taxon>
    </lineage>
</organism>
<protein>
    <submittedName>
        <fullName evidence="2">Uncharacterized protein</fullName>
    </submittedName>
</protein>
<accession>A0ABU0ISV9</accession>